<protein>
    <submittedName>
        <fullName evidence="2">ThuA domain-containing protein</fullName>
    </submittedName>
</protein>
<comment type="caution">
    <text evidence="2">The sequence shown here is derived from an EMBL/GenBank/DDBJ whole genome shotgun (WGS) entry which is preliminary data.</text>
</comment>
<reference evidence="2 3" key="1">
    <citation type="journal article" date="2014" name="Int. J. Syst. Evol. Microbiol.">
        <title>Complete genome sequence of Corynebacterium casei LMG S-19264T (=DSM 44701T), isolated from a smear-ripened cheese.</title>
        <authorList>
            <consortium name="US DOE Joint Genome Institute (JGI-PGF)"/>
            <person name="Walter F."/>
            <person name="Albersmeier A."/>
            <person name="Kalinowski J."/>
            <person name="Ruckert C."/>
        </authorList>
    </citation>
    <scope>NUCLEOTIDE SEQUENCE [LARGE SCALE GENOMIC DNA]</scope>
    <source>
        <strain evidence="2 3">CECT 8670</strain>
    </source>
</reference>
<gene>
    <name evidence="2" type="ORF">QWY81_00055</name>
</gene>
<accession>A0AAJ1QSX5</accession>
<dbReference type="Gene3D" id="3.40.50.880">
    <property type="match status" value="1"/>
</dbReference>
<dbReference type="PANTHER" id="PTHR40469">
    <property type="entry name" value="SECRETED GLYCOSYL HYDROLASE"/>
    <property type="match status" value="1"/>
</dbReference>
<dbReference type="InterPro" id="IPR029062">
    <property type="entry name" value="Class_I_gatase-like"/>
</dbReference>
<proteinExistence type="predicted"/>
<evidence type="ECO:0000313" key="3">
    <source>
        <dbReference type="Proteomes" id="UP001228636"/>
    </source>
</evidence>
<dbReference type="InterPro" id="IPR029010">
    <property type="entry name" value="ThuA-like"/>
</dbReference>
<sequence>MSYKQITFIVLFLLIIVGSIQSQNSNPNILVFSKTAAFRHKSIPAGVTLMTELGAKNNWNVSFSENSNDFTDENLKKYNVLVFLNTTGNIFNDLQQKAFKRFIEKGNGFVGIHAASDTEKEWVWYNEMVGATFKDHPKVQNASLMINKFSKHPAVDHLKKEEVFKDEWYNFINPVAKYVNVLASLDESSYQGKRMHTKRHPITWFHNYDGGRVFYTGLGHTNESYTDVRFIKMIEGGILWAADLVQIKNPSKK</sequence>
<dbReference type="RefSeq" id="WP_261972998.1">
    <property type="nucleotide sequence ID" value="NZ_CP103460.1"/>
</dbReference>
<feature type="domain" description="ThuA-like" evidence="1">
    <location>
        <begin position="28"/>
        <end position="241"/>
    </location>
</feature>
<dbReference type="SUPFAM" id="SSF52317">
    <property type="entry name" value="Class I glutamine amidotransferase-like"/>
    <property type="match status" value="1"/>
</dbReference>
<name>A0AAJ1QSX5_9FLAO</name>
<organism evidence="2 3">
    <name type="scientific">Polaribacter sejongensis</name>
    <dbReference type="NCBI Taxonomy" id="985043"/>
    <lineage>
        <taxon>Bacteria</taxon>
        <taxon>Pseudomonadati</taxon>
        <taxon>Bacteroidota</taxon>
        <taxon>Flavobacteriia</taxon>
        <taxon>Flavobacteriales</taxon>
        <taxon>Flavobacteriaceae</taxon>
    </lineage>
</organism>
<dbReference type="Pfam" id="PF06283">
    <property type="entry name" value="ThuA"/>
    <property type="match status" value="1"/>
</dbReference>
<dbReference type="AlphaFoldDB" id="A0AAJ1QSX5"/>
<dbReference type="Proteomes" id="UP001228636">
    <property type="component" value="Unassembled WGS sequence"/>
</dbReference>
<evidence type="ECO:0000313" key="2">
    <source>
        <dbReference type="EMBL" id="MDN3617839.1"/>
    </source>
</evidence>
<evidence type="ECO:0000259" key="1">
    <source>
        <dbReference type="Pfam" id="PF06283"/>
    </source>
</evidence>
<dbReference type="PANTHER" id="PTHR40469:SF2">
    <property type="entry name" value="GALACTOSE-BINDING DOMAIN-LIKE SUPERFAMILY PROTEIN"/>
    <property type="match status" value="1"/>
</dbReference>
<dbReference type="EMBL" id="JAUFQH010000001">
    <property type="protein sequence ID" value="MDN3617839.1"/>
    <property type="molecule type" value="Genomic_DNA"/>
</dbReference>